<dbReference type="RefSeq" id="WP_146651101.1">
    <property type="nucleotide sequence ID" value="NZ_CP012333.1"/>
</dbReference>
<name>A0A0K1Q1L9_9BACT</name>
<dbReference type="KEGG" id="llu:AKJ09_06349"/>
<dbReference type="STRING" id="1391654.AKJ09_06349"/>
<dbReference type="SUPFAM" id="SSF56784">
    <property type="entry name" value="HAD-like"/>
    <property type="match status" value="1"/>
</dbReference>
<evidence type="ECO:0000256" key="2">
    <source>
        <dbReference type="ARBA" id="ARBA00022801"/>
    </source>
</evidence>
<dbReference type="CDD" id="cd02612">
    <property type="entry name" value="HAD_PGPPase"/>
    <property type="match status" value="1"/>
</dbReference>
<dbReference type="InterPro" id="IPR006385">
    <property type="entry name" value="HAD_hydro_SerB1"/>
</dbReference>
<dbReference type="AlphaFoldDB" id="A0A0K1Q1L9"/>
<dbReference type="NCBIfam" id="TIGR01490">
    <property type="entry name" value="HAD-SF-IB-hyp1"/>
    <property type="match status" value="1"/>
</dbReference>
<reference evidence="4 5" key="1">
    <citation type="submission" date="2015-08" db="EMBL/GenBank/DDBJ databases">
        <authorList>
            <person name="Babu N.S."/>
            <person name="Beckwith C.J."/>
            <person name="Beseler K.G."/>
            <person name="Brison A."/>
            <person name="Carone J.V."/>
            <person name="Caskin T.P."/>
            <person name="Diamond M."/>
            <person name="Durham M.E."/>
            <person name="Foxe J.M."/>
            <person name="Go M."/>
            <person name="Henderson B.A."/>
            <person name="Jones I.B."/>
            <person name="McGettigan J.A."/>
            <person name="Micheletti S.J."/>
            <person name="Nasrallah M.E."/>
            <person name="Ortiz D."/>
            <person name="Piller C.R."/>
            <person name="Privatt S.R."/>
            <person name="Schneider S.L."/>
            <person name="Sharp S."/>
            <person name="Smith T.C."/>
            <person name="Stanton J.D."/>
            <person name="Ullery H.E."/>
            <person name="Wilson R.J."/>
            <person name="Serrano M.G."/>
            <person name="Buck G."/>
            <person name="Lee V."/>
            <person name="Wang Y."/>
            <person name="Carvalho R."/>
            <person name="Voegtly L."/>
            <person name="Shi R."/>
            <person name="Duckworth R."/>
            <person name="Johnson A."/>
            <person name="Loviza R."/>
            <person name="Walstead R."/>
            <person name="Shah Z."/>
            <person name="Kiflezghi M."/>
            <person name="Wade K."/>
            <person name="Ball S.L."/>
            <person name="Bradley K.W."/>
            <person name="Asai D.J."/>
            <person name="Bowman C.A."/>
            <person name="Russell D.A."/>
            <person name="Pope W.H."/>
            <person name="Jacobs-Sera D."/>
            <person name="Hendrix R.W."/>
            <person name="Hatfull G.F."/>
        </authorList>
    </citation>
    <scope>NUCLEOTIDE SEQUENCE [LARGE SCALE GENOMIC DNA]</scope>
    <source>
        <strain evidence="4 5">DSM 27648</strain>
    </source>
</reference>
<dbReference type="OrthoDB" id="9784466at2"/>
<dbReference type="Pfam" id="PF12710">
    <property type="entry name" value="HAD"/>
    <property type="match status" value="1"/>
</dbReference>
<dbReference type="NCBIfam" id="TIGR01488">
    <property type="entry name" value="HAD-SF-IB"/>
    <property type="match status" value="1"/>
</dbReference>
<accession>A0A0K1Q1L9</accession>
<gene>
    <name evidence="4" type="ORF">AKJ09_06349</name>
</gene>
<dbReference type="InterPro" id="IPR036412">
    <property type="entry name" value="HAD-like_sf"/>
</dbReference>
<dbReference type="Proteomes" id="UP000064967">
    <property type="component" value="Chromosome"/>
</dbReference>
<keyword evidence="5" id="KW-1185">Reference proteome</keyword>
<dbReference type="EMBL" id="CP012333">
    <property type="protein sequence ID" value="AKU99685.1"/>
    <property type="molecule type" value="Genomic_DNA"/>
</dbReference>
<dbReference type="GO" id="GO:0016787">
    <property type="term" value="F:hydrolase activity"/>
    <property type="evidence" value="ECO:0007669"/>
    <property type="project" value="UniProtKB-KW"/>
</dbReference>
<dbReference type="InterPro" id="IPR023214">
    <property type="entry name" value="HAD_sf"/>
</dbReference>
<dbReference type="GO" id="GO:0046872">
    <property type="term" value="F:metal ion binding"/>
    <property type="evidence" value="ECO:0007669"/>
    <property type="project" value="UniProtKB-KW"/>
</dbReference>
<dbReference type="Gene3D" id="1.20.1440.100">
    <property type="entry name" value="SG protein - dephosphorylation function"/>
    <property type="match status" value="1"/>
</dbReference>
<dbReference type="PANTHER" id="PTHR43344:SF13">
    <property type="entry name" value="PHOSPHATASE RV3661-RELATED"/>
    <property type="match status" value="1"/>
</dbReference>
<sequence>MRAALFDMDRTLVRKETASLYVRYQRSIGEATRADALRVLYWVAQYTVGIIDAPEIAARALTSLAGTPEVQLTARCDDWFRRYVEPHVCDEGRRAVERHREQGDLLAIVTGASAYTARPLARRLEIPHVVATELEVDDGGCFTGKFVAPLCIGAGKVERARSLAQTLGFALEEATFYSDSFTDLPLLELVANPVVVNPDPRLARVARKRRWRVERW</sequence>
<keyword evidence="1" id="KW-0479">Metal-binding</keyword>
<dbReference type="Gene3D" id="3.40.50.1000">
    <property type="entry name" value="HAD superfamily/HAD-like"/>
    <property type="match status" value="1"/>
</dbReference>
<evidence type="ECO:0000256" key="3">
    <source>
        <dbReference type="ARBA" id="ARBA00022842"/>
    </source>
</evidence>
<evidence type="ECO:0000313" key="5">
    <source>
        <dbReference type="Proteomes" id="UP000064967"/>
    </source>
</evidence>
<organism evidence="4 5">
    <name type="scientific">Labilithrix luteola</name>
    <dbReference type="NCBI Taxonomy" id="1391654"/>
    <lineage>
        <taxon>Bacteria</taxon>
        <taxon>Pseudomonadati</taxon>
        <taxon>Myxococcota</taxon>
        <taxon>Polyangia</taxon>
        <taxon>Polyangiales</taxon>
        <taxon>Labilitrichaceae</taxon>
        <taxon>Labilithrix</taxon>
    </lineage>
</organism>
<keyword evidence="2" id="KW-0378">Hydrolase</keyword>
<evidence type="ECO:0000256" key="1">
    <source>
        <dbReference type="ARBA" id="ARBA00022723"/>
    </source>
</evidence>
<dbReference type="InterPro" id="IPR050582">
    <property type="entry name" value="HAD-like_SerB"/>
</dbReference>
<evidence type="ECO:0000313" key="4">
    <source>
        <dbReference type="EMBL" id="AKU99685.1"/>
    </source>
</evidence>
<keyword evidence="3" id="KW-0460">Magnesium</keyword>
<dbReference type="PANTHER" id="PTHR43344">
    <property type="entry name" value="PHOSPHOSERINE PHOSPHATASE"/>
    <property type="match status" value="1"/>
</dbReference>
<protein>
    <submittedName>
        <fullName evidence="4">Phosphoserine phosphatase</fullName>
    </submittedName>
</protein>
<proteinExistence type="predicted"/>